<protein>
    <submittedName>
        <fullName evidence="1">Uncharacterized protein</fullName>
    </submittedName>
</protein>
<proteinExistence type="predicted"/>
<geneLocation type="plasmid" evidence="1">
    <name>phvKpST395_NDM-1_2512</name>
</geneLocation>
<reference evidence="1" key="1">
    <citation type="journal article" date="2021" name="Antibiotics">
        <title>Emergence of Hybrid Resistance and Virulence Plasmids Harboring New Delhi Metallo-beta-Lactamase in Klebsiella pneumoniae in Russia.</title>
        <authorList>
            <person name="Starkova P."/>
            <person name="Lazareva I."/>
            <person name="Avdeeva A."/>
            <person name="Sulian O."/>
            <person name="Likholetova D."/>
            <person name="Ageevets V."/>
            <person name="Lebedeva M."/>
            <person name="Gostev V."/>
            <person name="Sopova J."/>
            <person name="Sidorenko S."/>
        </authorList>
    </citation>
    <scope>NUCLEOTIDE SEQUENCE</scope>
    <source>
        <plasmid evidence="1">phvKpST395_NDM-1_2512</plasmid>
    </source>
</reference>
<name>A0A8F7KSE6_KLEPN</name>
<accession>A0A8F7KSE6</accession>
<dbReference type="AlphaFoldDB" id="A0A8F7KSE6"/>
<dbReference type="EMBL" id="MW911670">
    <property type="protein sequence ID" value="QXV91360.1"/>
    <property type="molecule type" value="Genomic_DNA"/>
</dbReference>
<sequence length="43" mass="4987">MQMVGICVCFAYADARHMDMLHLCWFLTFPAQIRKKAQLEVAV</sequence>
<keyword evidence="1" id="KW-0614">Plasmid</keyword>
<organism evidence="1">
    <name type="scientific">Klebsiella pneumoniae subsp. pneumoniae</name>
    <dbReference type="NCBI Taxonomy" id="72407"/>
    <lineage>
        <taxon>Bacteria</taxon>
        <taxon>Pseudomonadati</taxon>
        <taxon>Pseudomonadota</taxon>
        <taxon>Gammaproteobacteria</taxon>
        <taxon>Enterobacterales</taxon>
        <taxon>Enterobacteriaceae</taxon>
        <taxon>Klebsiella/Raoultella group</taxon>
        <taxon>Klebsiella</taxon>
        <taxon>Klebsiella pneumoniae complex</taxon>
    </lineage>
</organism>
<evidence type="ECO:0000313" key="1">
    <source>
        <dbReference type="EMBL" id="QXV91360.1"/>
    </source>
</evidence>